<name>A0AAV3SCM9_HALDO</name>
<keyword evidence="3" id="KW-1185">Reference proteome</keyword>
<dbReference type="RefSeq" id="WP_244699908.1">
    <property type="nucleotide sequence ID" value="NZ_BAAADN010000002.1"/>
</dbReference>
<accession>A0AAV3SCM9</accession>
<dbReference type="EMBL" id="CP095005">
    <property type="protein sequence ID" value="UOO94366.1"/>
    <property type="molecule type" value="Genomic_DNA"/>
</dbReference>
<reference evidence="1" key="3">
    <citation type="submission" date="2023-12" db="EMBL/GenBank/DDBJ databases">
        <authorList>
            <person name="Sun Q."/>
            <person name="Inoue M."/>
        </authorList>
    </citation>
    <scope>NUCLEOTIDE SEQUENCE</scope>
    <source>
        <strain evidence="1">JCM 12289</strain>
    </source>
</reference>
<evidence type="ECO:0000313" key="2">
    <source>
        <dbReference type="EMBL" id="UOO94366.1"/>
    </source>
</evidence>
<evidence type="ECO:0000313" key="3">
    <source>
        <dbReference type="Proteomes" id="UP000830542"/>
    </source>
</evidence>
<dbReference type="CDD" id="cd10931">
    <property type="entry name" value="CE4_u7"/>
    <property type="match status" value="1"/>
</dbReference>
<reference evidence="1" key="1">
    <citation type="journal article" date="2014" name="Int. J. Syst. Evol. Microbiol.">
        <title>Complete genome sequence of Corynebacterium casei LMG S-19264T (=DSM 44701T), isolated from a smear-ripened cheese.</title>
        <authorList>
            <consortium name="US DOE Joint Genome Institute (JGI-PGF)"/>
            <person name="Walter F."/>
            <person name="Albersmeier A."/>
            <person name="Kalinowski J."/>
            <person name="Ruckert C."/>
        </authorList>
    </citation>
    <scope>NUCLEOTIDE SEQUENCE</scope>
    <source>
        <strain evidence="1">JCM 12289</strain>
    </source>
</reference>
<dbReference type="AlphaFoldDB" id="A0AAV3SCM9"/>
<reference evidence="2" key="2">
    <citation type="submission" date="2022-04" db="EMBL/GenBank/DDBJ databases">
        <title>Sequencing and genomic assembly of Halococcus dombrowskii.</title>
        <authorList>
            <person name="Lim S.W."/>
            <person name="MacLea K.S."/>
        </authorList>
    </citation>
    <scope>NUCLEOTIDE SEQUENCE</scope>
    <source>
        <strain evidence="2">H4</strain>
    </source>
</reference>
<dbReference type="KEGG" id="hdo:MUK72_10345"/>
<gene>
    <name evidence="1" type="ORF">GCM10008985_01820</name>
    <name evidence="2" type="ORF">MUK72_10345</name>
</gene>
<protein>
    <submittedName>
        <fullName evidence="1">Polysaccharide deacetylase family protein</fullName>
    </submittedName>
</protein>
<dbReference type="InterPro" id="IPR011330">
    <property type="entry name" value="Glyco_hydro/deAcase_b/a-brl"/>
</dbReference>
<sequence>MAEFALCLTHDVDRPYKSYQSIADALVERDPSRLADLSPQVNPYWQFDSLMELEDELGVRSAFYFLSERGLRNRSLRKWLRPRYWIEHLGRYDVSAPRMARVIEELDAGGWEVGLHGSYDSDDDPERLATEKKIVEQVLGHPVKGGRQHFLNRVPATWDHHRTIGLSYDSSLGSSTDYGFVHGYDPIHPFGDEFTVFPLTLMEVALFEQHDDLESAWDACERLLTEAAANDAVMTVLWHPRYLSDDFPGYRTLYRRLIERALELDAWIGPPAECYGRLVEEGDDIAELDAAANAAD</sequence>
<evidence type="ECO:0000313" key="4">
    <source>
        <dbReference type="Proteomes" id="UP001500962"/>
    </source>
</evidence>
<dbReference type="EMBL" id="BAAADN010000002">
    <property type="protein sequence ID" value="GAA0449959.1"/>
    <property type="molecule type" value="Genomic_DNA"/>
</dbReference>
<proteinExistence type="predicted"/>
<dbReference type="GO" id="GO:0005975">
    <property type="term" value="P:carbohydrate metabolic process"/>
    <property type="evidence" value="ECO:0007669"/>
    <property type="project" value="InterPro"/>
</dbReference>
<dbReference type="GeneID" id="71762251"/>
<dbReference type="Proteomes" id="UP001500962">
    <property type="component" value="Unassembled WGS sequence"/>
</dbReference>
<dbReference type="Proteomes" id="UP000830542">
    <property type="component" value="Chromosome"/>
</dbReference>
<dbReference type="SUPFAM" id="SSF88713">
    <property type="entry name" value="Glycoside hydrolase/deacetylase"/>
    <property type="match status" value="1"/>
</dbReference>
<organism evidence="1 4">
    <name type="scientific">Halococcus dombrowskii</name>
    <dbReference type="NCBI Taxonomy" id="179637"/>
    <lineage>
        <taxon>Archaea</taxon>
        <taxon>Methanobacteriati</taxon>
        <taxon>Methanobacteriota</taxon>
        <taxon>Stenosarchaea group</taxon>
        <taxon>Halobacteria</taxon>
        <taxon>Halobacteriales</taxon>
        <taxon>Halococcaceae</taxon>
        <taxon>Halococcus</taxon>
    </lineage>
</organism>
<dbReference type="Gene3D" id="3.20.20.370">
    <property type="entry name" value="Glycoside hydrolase/deacetylase"/>
    <property type="match status" value="1"/>
</dbReference>
<evidence type="ECO:0000313" key="1">
    <source>
        <dbReference type="EMBL" id="GAA0449959.1"/>
    </source>
</evidence>